<reference evidence="1" key="1">
    <citation type="journal article" date="2015" name="Nature">
        <title>Complex archaea that bridge the gap between prokaryotes and eukaryotes.</title>
        <authorList>
            <person name="Spang A."/>
            <person name="Saw J.H."/>
            <person name="Jorgensen S.L."/>
            <person name="Zaremba-Niedzwiedzka K."/>
            <person name="Martijn J."/>
            <person name="Lind A.E."/>
            <person name="van Eijk R."/>
            <person name="Schleper C."/>
            <person name="Guy L."/>
            <person name="Ettema T.J."/>
        </authorList>
    </citation>
    <scope>NUCLEOTIDE SEQUENCE</scope>
</reference>
<gene>
    <name evidence="1" type="ORF">LCGC14_2108160</name>
</gene>
<sequence>TERDQLPALLQDIAEKCEKFFVTVPLAQEDDGRFVAQPEERDATHQLRKTGAWWKAKIEEYYEDVTMEHHFPGLKSAWQFIDGAHGFIIGKHSRYGT</sequence>
<organism evidence="1">
    <name type="scientific">marine sediment metagenome</name>
    <dbReference type="NCBI Taxonomy" id="412755"/>
    <lineage>
        <taxon>unclassified sequences</taxon>
        <taxon>metagenomes</taxon>
        <taxon>ecological metagenomes</taxon>
    </lineage>
</organism>
<dbReference type="AlphaFoldDB" id="A0A0F9GL19"/>
<feature type="non-terminal residue" evidence="1">
    <location>
        <position position="1"/>
    </location>
</feature>
<dbReference type="EMBL" id="LAZR01025994">
    <property type="protein sequence ID" value="KKL70110.1"/>
    <property type="molecule type" value="Genomic_DNA"/>
</dbReference>
<proteinExistence type="predicted"/>
<accession>A0A0F9GL19</accession>
<protein>
    <submittedName>
        <fullName evidence="1">Uncharacterized protein</fullName>
    </submittedName>
</protein>
<name>A0A0F9GL19_9ZZZZ</name>
<comment type="caution">
    <text evidence="1">The sequence shown here is derived from an EMBL/GenBank/DDBJ whole genome shotgun (WGS) entry which is preliminary data.</text>
</comment>
<evidence type="ECO:0000313" key="1">
    <source>
        <dbReference type="EMBL" id="KKL70110.1"/>
    </source>
</evidence>